<gene>
    <name evidence="2" type="ORF">SAMN04488238_12124</name>
</gene>
<dbReference type="SUPFAM" id="SSF54593">
    <property type="entry name" value="Glyoxalase/Bleomycin resistance protein/Dihydroxybiphenyl dioxygenase"/>
    <property type="match status" value="1"/>
</dbReference>
<feature type="domain" description="VOC" evidence="1">
    <location>
        <begin position="14"/>
        <end position="125"/>
    </location>
</feature>
<dbReference type="InterPro" id="IPR029068">
    <property type="entry name" value="Glyas_Bleomycin-R_OHBP_Dase"/>
</dbReference>
<dbReference type="STRING" id="564137.SAMN04488238_12124"/>
<dbReference type="Proteomes" id="UP000198539">
    <property type="component" value="Unassembled WGS sequence"/>
</dbReference>
<dbReference type="Pfam" id="PF00903">
    <property type="entry name" value="Glyoxalase"/>
    <property type="match status" value="1"/>
</dbReference>
<dbReference type="PROSITE" id="PS51819">
    <property type="entry name" value="VOC"/>
    <property type="match status" value="1"/>
</dbReference>
<dbReference type="InterPro" id="IPR004360">
    <property type="entry name" value="Glyas_Fos-R_dOase_dom"/>
</dbReference>
<dbReference type="EMBL" id="FNOM01000021">
    <property type="protein sequence ID" value="SDX78090.1"/>
    <property type="molecule type" value="Genomic_DNA"/>
</dbReference>
<dbReference type="OrthoDB" id="9793039at2"/>
<protein>
    <recommendedName>
        <fullName evidence="1">VOC domain-containing protein</fullName>
    </recommendedName>
</protein>
<organism evidence="2 3">
    <name type="scientific">Roseicitreum antarcticum</name>
    <dbReference type="NCBI Taxonomy" id="564137"/>
    <lineage>
        <taxon>Bacteria</taxon>
        <taxon>Pseudomonadati</taxon>
        <taxon>Pseudomonadota</taxon>
        <taxon>Alphaproteobacteria</taxon>
        <taxon>Rhodobacterales</taxon>
        <taxon>Paracoccaceae</taxon>
        <taxon>Roseicitreum</taxon>
    </lineage>
</organism>
<dbReference type="InterPro" id="IPR037523">
    <property type="entry name" value="VOC_core"/>
</dbReference>
<dbReference type="RefSeq" id="WP_143033553.1">
    <property type="nucleotide sequence ID" value="NZ_CP061501.1"/>
</dbReference>
<evidence type="ECO:0000313" key="2">
    <source>
        <dbReference type="EMBL" id="SDX78090.1"/>
    </source>
</evidence>
<keyword evidence="3" id="KW-1185">Reference proteome</keyword>
<sequence length="125" mass="13603">MNTNSDHALNNNMRSGFALILHSEHPESCAAFYSFIGFSFMPEQHGDGPLHFAAQDGNFLLEIYPGVSRAQGDAIFAIAVADIAKCAELAEATGHKIKSPPTIQGGVKRMIFYDPDGRSVMVYQI</sequence>
<reference evidence="2 3" key="1">
    <citation type="submission" date="2016-10" db="EMBL/GenBank/DDBJ databases">
        <authorList>
            <person name="de Groot N.N."/>
        </authorList>
    </citation>
    <scope>NUCLEOTIDE SEQUENCE [LARGE SCALE GENOMIC DNA]</scope>
    <source>
        <strain evidence="2 3">CGMCC 1.8894</strain>
    </source>
</reference>
<accession>A0A1H3EHJ8</accession>
<name>A0A1H3EHJ8_9RHOB</name>
<proteinExistence type="predicted"/>
<dbReference type="AlphaFoldDB" id="A0A1H3EHJ8"/>
<evidence type="ECO:0000313" key="3">
    <source>
        <dbReference type="Proteomes" id="UP000198539"/>
    </source>
</evidence>
<evidence type="ECO:0000259" key="1">
    <source>
        <dbReference type="PROSITE" id="PS51819"/>
    </source>
</evidence>
<dbReference type="Gene3D" id="3.10.180.10">
    <property type="entry name" value="2,3-Dihydroxybiphenyl 1,2-Dioxygenase, domain 1"/>
    <property type="match status" value="1"/>
</dbReference>